<evidence type="ECO:0000259" key="3">
    <source>
        <dbReference type="PROSITE" id="PS50043"/>
    </source>
</evidence>
<dbReference type="InterPro" id="IPR016032">
    <property type="entry name" value="Sig_transdc_resp-reg_C-effctor"/>
</dbReference>
<keyword evidence="5" id="KW-1185">Reference proteome</keyword>
<dbReference type="SUPFAM" id="SSF46894">
    <property type="entry name" value="C-terminal effector domain of the bipartite response regulators"/>
    <property type="match status" value="1"/>
</dbReference>
<dbReference type="SMART" id="SM00421">
    <property type="entry name" value="HTH_LUXR"/>
    <property type="match status" value="1"/>
</dbReference>
<evidence type="ECO:0000313" key="4">
    <source>
        <dbReference type="EMBL" id="NKQ58653.1"/>
    </source>
</evidence>
<dbReference type="InterPro" id="IPR036388">
    <property type="entry name" value="WH-like_DNA-bd_sf"/>
</dbReference>
<gene>
    <name evidence="4" type="ORF">HFP15_38000</name>
</gene>
<dbReference type="InterPro" id="IPR011990">
    <property type="entry name" value="TPR-like_helical_dom_sf"/>
</dbReference>
<evidence type="ECO:0000256" key="1">
    <source>
        <dbReference type="ARBA" id="ARBA00022741"/>
    </source>
</evidence>
<dbReference type="RefSeq" id="WP_168522690.1">
    <property type="nucleotide sequence ID" value="NZ_JAAXLS010000062.1"/>
</dbReference>
<accession>A0ABX1JFX8</accession>
<dbReference type="Gene3D" id="1.25.40.10">
    <property type="entry name" value="Tetratricopeptide repeat domain"/>
    <property type="match status" value="1"/>
</dbReference>
<evidence type="ECO:0000256" key="2">
    <source>
        <dbReference type="ARBA" id="ARBA00022840"/>
    </source>
</evidence>
<dbReference type="EMBL" id="JAAXLS010000062">
    <property type="protein sequence ID" value="NKQ58653.1"/>
    <property type="molecule type" value="Genomic_DNA"/>
</dbReference>
<reference evidence="4 5" key="1">
    <citation type="submission" date="2020-04" db="EMBL/GenBank/DDBJ databases">
        <title>Novel species.</title>
        <authorList>
            <person name="Teo W.F.A."/>
            <person name="Lipun K."/>
            <person name="Srisuk N."/>
            <person name="Duangmal K."/>
        </authorList>
    </citation>
    <scope>NUCLEOTIDE SEQUENCE [LARGE SCALE GENOMIC DNA]</scope>
    <source>
        <strain evidence="4 5">K13G38</strain>
    </source>
</reference>
<dbReference type="InterPro" id="IPR027417">
    <property type="entry name" value="P-loop_NTPase"/>
</dbReference>
<comment type="caution">
    <text evidence="4">The sequence shown here is derived from an EMBL/GenBank/DDBJ whole genome shotgun (WGS) entry which is preliminary data.</text>
</comment>
<dbReference type="Pfam" id="PF13191">
    <property type="entry name" value="AAA_16"/>
    <property type="match status" value="1"/>
</dbReference>
<dbReference type="CDD" id="cd06170">
    <property type="entry name" value="LuxR_C_like"/>
    <property type="match status" value="1"/>
</dbReference>
<dbReference type="PRINTS" id="PR00038">
    <property type="entry name" value="HTHLUXR"/>
</dbReference>
<dbReference type="InterPro" id="IPR000792">
    <property type="entry name" value="Tscrpt_reg_LuxR_C"/>
</dbReference>
<feature type="domain" description="HTH luxR-type" evidence="3">
    <location>
        <begin position="881"/>
        <end position="946"/>
    </location>
</feature>
<evidence type="ECO:0000313" key="5">
    <source>
        <dbReference type="Proteomes" id="UP000715441"/>
    </source>
</evidence>
<keyword evidence="2" id="KW-0067">ATP-binding</keyword>
<dbReference type="PANTHER" id="PTHR16305:SF35">
    <property type="entry name" value="TRANSCRIPTIONAL ACTIVATOR DOMAIN"/>
    <property type="match status" value="1"/>
</dbReference>
<sequence>MPRRDGISLIARGPELGALRETFARAAGGQAGAVLLGGDAGVGKSRLLAELLDTADATVLTGRCLDVGEGGLPYLPFVEALSRLDRSLLESRPVLGRLLPGIAAGEPDTGDQASERLRMFDAVHGLLHTLSRERPVMLALEDLHWADASTRDLVLFLLSRLGAQRLLVIATYRTDDLHRRHPLWPLLAELTRLAAVTRVELAPFGRADAIAFVSAIAGGELPADGIEAVAERAQGNAFFCEELIAAHRSGTAATSGLADLLLARTERLGPDAQRVVRTVSGAGYTVPDATLRQVSEMDENRLEEALREALRHNVLVADDDGYAFRHALLREAVYEDLLPGERVRLHAGYARVAAAEGTAAALAYHSFRSHDLPTALAASVRAAARAEQMRAPGEALQHLEQALQLWEVVPEPDKLTETDEITLLHRASVLAGAAGEPERSVGFARSAVAKADLGDDPETSAAARHQLAVGLKTFGTLGEEMSAVAEQAWDLVRDRPPSTTRAEILALLARRWIWTSHENIDVPALYSYAEQAMADARQVGADAVEVDVLVTLGVFAEWEGRTGEAIRIGQEAVRRAAAIGAVEAELRARHNLAVHYAVEGRFPEAIRTGEENCRRGEEIGLAWGDQIMHSRADLVYLLYLTGHWDKALTTAELPAAPRLPWARVSGETLHVLTGRGRFEDAERLAERILELAPDARTKVVVDLAMAEAAVLRSSYDEAVARARDALDGLTAPARPALIDAVWATTVALSALADKAHTGGTRDIAAGAELYAEAASYRGRLHDTHSAETRILSARMDAELSRLRGHDDPDLWQVTLDRAADVPYWQAMASHRLAAALLAAGEREEAEAPLRAAYETATRLGAVPLRDAVVALARRARLAVGAPVADDVLTPRERSVLELVAAGLTNKQIGARLYISEKTASVHLSRVMGKLSVTSRAEAVAVAHRRGLLPDTPTR</sequence>
<dbReference type="PROSITE" id="PS50043">
    <property type="entry name" value="HTH_LUXR_2"/>
    <property type="match status" value="1"/>
</dbReference>
<dbReference type="SUPFAM" id="SSF48452">
    <property type="entry name" value="TPR-like"/>
    <property type="match status" value="1"/>
</dbReference>
<dbReference type="SUPFAM" id="SSF52540">
    <property type="entry name" value="P-loop containing nucleoside triphosphate hydrolases"/>
    <property type="match status" value="1"/>
</dbReference>
<organism evidence="4 5">
    <name type="scientific">Amycolatopsis acididurans</name>
    <dbReference type="NCBI Taxonomy" id="2724524"/>
    <lineage>
        <taxon>Bacteria</taxon>
        <taxon>Bacillati</taxon>
        <taxon>Actinomycetota</taxon>
        <taxon>Actinomycetes</taxon>
        <taxon>Pseudonocardiales</taxon>
        <taxon>Pseudonocardiaceae</taxon>
        <taxon>Amycolatopsis</taxon>
    </lineage>
</organism>
<protein>
    <submittedName>
        <fullName evidence="4">AAA family ATPase</fullName>
    </submittedName>
</protein>
<dbReference type="Gene3D" id="1.10.10.10">
    <property type="entry name" value="Winged helix-like DNA-binding domain superfamily/Winged helix DNA-binding domain"/>
    <property type="match status" value="1"/>
</dbReference>
<proteinExistence type="predicted"/>
<keyword evidence="1" id="KW-0547">Nucleotide-binding</keyword>
<dbReference type="PANTHER" id="PTHR16305">
    <property type="entry name" value="TESTICULAR SOLUBLE ADENYLYL CYCLASE"/>
    <property type="match status" value="1"/>
</dbReference>
<dbReference type="Proteomes" id="UP000715441">
    <property type="component" value="Unassembled WGS sequence"/>
</dbReference>
<dbReference type="InterPro" id="IPR041664">
    <property type="entry name" value="AAA_16"/>
</dbReference>
<dbReference type="Pfam" id="PF00196">
    <property type="entry name" value="GerE"/>
    <property type="match status" value="1"/>
</dbReference>
<name>A0ABX1JFX8_9PSEU</name>